<reference evidence="2 3" key="1">
    <citation type="journal article" date="2016" name="Genome Biol. Evol.">
        <title>Divergent and convergent evolution of fungal pathogenicity.</title>
        <authorList>
            <person name="Shang Y."/>
            <person name="Xiao G."/>
            <person name="Zheng P."/>
            <person name="Cen K."/>
            <person name="Zhan S."/>
            <person name="Wang C."/>
        </authorList>
    </citation>
    <scope>NUCLEOTIDE SEQUENCE [LARGE SCALE GENOMIC DNA]</scope>
    <source>
        <strain evidence="2 3">RCEF 264</strain>
    </source>
</reference>
<feature type="compositionally biased region" description="Acidic residues" evidence="1">
    <location>
        <begin position="130"/>
        <end position="146"/>
    </location>
</feature>
<dbReference type="Pfam" id="PF02178">
    <property type="entry name" value="AT_hook"/>
    <property type="match status" value="2"/>
</dbReference>
<dbReference type="Proteomes" id="UP000076874">
    <property type="component" value="Unassembled WGS sequence"/>
</dbReference>
<dbReference type="InterPro" id="IPR017956">
    <property type="entry name" value="AT_hook_DNA-bd_motif"/>
</dbReference>
<evidence type="ECO:0000313" key="2">
    <source>
        <dbReference type="EMBL" id="OAA64636.1"/>
    </source>
</evidence>
<accession>A0A167X7T8</accession>
<feature type="region of interest" description="Disordered" evidence="1">
    <location>
        <begin position="1"/>
        <end position="97"/>
    </location>
</feature>
<keyword evidence="3" id="KW-1185">Reference proteome</keyword>
<protein>
    <submittedName>
        <fullName evidence="2">High mobility group protein</fullName>
    </submittedName>
</protein>
<gene>
    <name evidence="2" type="ORF">SPI_03283</name>
</gene>
<feature type="compositionally biased region" description="Acidic residues" evidence="1">
    <location>
        <begin position="153"/>
        <end position="164"/>
    </location>
</feature>
<dbReference type="EMBL" id="AZHD01000004">
    <property type="protein sequence ID" value="OAA64636.1"/>
    <property type="molecule type" value="Genomic_DNA"/>
</dbReference>
<dbReference type="STRING" id="1081102.A0A167X7T8"/>
<dbReference type="GO" id="GO:0003677">
    <property type="term" value="F:DNA binding"/>
    <property type="evidence" value="ECO:0007669"/>
    <property type="project" value="InterPro"/>
</dbReference>
<organism evidence="2 3">
    <name type="scientific">Niveomyces insectorum RCEF 264</name>
    <dbReference type="NCBI Taxonomy" id="1081102"/>
    <lineage>
        <taxon>Eukaryota</taxon>
        <taxon>Fungi</taxon>
        <taxon>Dikarya</taxon>
        <taxon>Ascomycota</taxon>
        <taxon>Pezizomycotina</taxon>
        <taxon>Sordariomycetes</taxon>
        <taxon>Hypocreomycetidae</taxon>
        <taxon>Hypocreales</taxon>
        <taxon>Cordycipitaceae</taxon>
        <taxon>Niveomyces</taxon>
    </lineage>
</organism>
<feature type="compositionally biased region" description="Low complexity" evidence="1">
    <location>
        <begin position="60"/>
        <end position="77"/>
    </location>
</feature>
<feature type="compositionally biased region" description="Low complexity" evidence="1">
    <location>
        <begin position="87"/>
        <end position="96"/>
    </location>
</feature>
<evidence type="ECO:0000313" key="3">
    <source>
        <dbReference type="Proteomes" id="UP000076874"/>
    </source>
</evidence>
<feature type="region of interest" description="Disordered" evidence="1">
    <location>
        <begin position="117"/>
        <end position="164"/>
    </location>
</feature>
<dbReference type="SMART" id="SM00384">
    <property type="entry name" value="AT_hook"/>
    <property type="match status" value="3"/>
</dbReference>
<evidence type="ECO:0000256" key="1">
    <source>
        <dbReference type="SAM" id="MobiDB-lite"/>
    </source>
</evidence>
<name>A0A167X7T8_9HYPO</name>
<proteinExistence type="predicted"/>
<dbReference type="PRINTS" id="PR00929">
    <property type="entry name" value="ATHOOK"/>
</dbReference>
<dbReference type="AlphaFoldDB" id="A0A167X7T8"/>
<sequence>MPPKAVFDAADATTRPAQEEAAKVTKPGKGSGKRGRPKMDPSLRKSQVYVPTGRPRGRPPKSAAQKKATAASKPASGAGRGRGRPAGSGSKKAAGGRYSNAQLCGCDAHKATLEAERLEHEALAARAEAAEDEDEDDDDEENEDSDANANGVDNDDDESIDGSE</sequence>
<comment type="caution">
    <text evidence="2">The sequence shown here is derived from an EMBL/GenBank/DDBJ whole genome shotgun (WGS) entry which is preliminary data.</text>
</comment>